<evidence type="ECO:0000256" key="1">
    <source>
        <dbReference type="ARBA" id="ARBA00022529"/>
    </source>
</evidence>
<evidence type="ECO:0000313" key="5">
    <source>
        <dbReference type="Proteomes" id="UP000051735"/>
    </source>
</evidence>
<keyword evidence="5" id="KW-1185">Reference proteome</keyword>
<dbReference type="InterPro" id="IPR010133">
    <property type="entry name" value="Bacteriocin_signal_seq"/>
</dbReference>
<reference evidence="4 5" key="1">
    <citation type="journal article" date="2015" name="Genome Announc.">
        <title>Expanding the biotechnology potential of lactobacilli through comparative genomics of 213 strains and associated genera.</title>
        <authorList>
            <person name="Sun Z."/>
            <person name="Harris H.M."/>
            <person name="McCann A."/>
            <person name="Guo C."/>
            <person name="Argimon S."/>
            <person name="Zhang W."/>
            <person name="Yang X."/>
            <person name="Jeffery I.B."/>
            <person name="Cooney J.C."/>
            <person name="Kagawa T.F."/>
            <person name="Liu W."/>
            <person name="Song Y."/>
            <person name="Salvetti E."/>
            <person name="Wrobel A."/>
            <person name="Rasinkangas P."/>
            <person name="Parkhill J."/>
            <person name="Rea M.C."/>
            <person name="O'Sullivan O."/>
            <person name="Ritari J."/>
            <person name="Douillard F.P."/>
            <person name="Paul Ross R."/>
            <person name="Yang R."/>
            <person name="Briner A.E."/>
            <person name="Felis G.E."/>
            <person name="de Vos W.M."/>
            <person name="Barrangou R."/>
            <person name="Klaenhammer T.R."/>
            <person name="Caufield P.W."/>
            <person name="Cui Y."/>
            <person name="Zhang H."/>
            <person name="O'Toole P.W."/>
        </authorList>
    </citation>
    <scope>NUCLEOTIDE SEQUENCE [LARGE SCALE GENOMIC DNA]</scope>
    <source>
        <strain evidence="4 5">DSM 6629</strain>
    </source>
</reference>
<dbReference type="Proteomes" id="UP000051735">
    <property type="component" value="Unassembled WGS sequence"/>
</dbReference>
<protein>
    <submittedName>
        <fullName evidence="4">Uncharacterized protein</fullName>
    </submittedName>
</protein>
<dbReference type="GeneID" id="75116205"/>
<evidence type="ECO:0000313" key="4">
    <source>
        <dbReference type="EMBL" id="KRM34300.1"/>
    </source>
</evidence>
<evidence type="ECO:0000256" key="2">
    <source>
        <dbReference type="ARBA" id="ARBA00023022"/>
    </source>
</evidence>
<keyword evidence="2" id="KW-0044">Antibiotic</keyword>
<keyword evidence="3" id="KW-0078">Bacteriocin</keyword>
<dbReference type="RefSeq" id="WP_157055111.1">
    <property type="nucleotide sequence ID" value="NZ_AZGN01000005.1"/>
</dbReference>
<name>A0ABR5PTG5_9LACO</name>
<dbReference type="EMBL" id="AZGN01000005">
    <property type="protein sequence ID" value="KRM34300.1"/>
    <property type="molecule type" value="Genomic_DNA"/>
</dbReference>
<comment type="caution">
    <text evidence="4">The sequence shown here is derived from an EMBL/GenBank/DDBJ whole genome shotgun (WGS) entry which is preliminary data.</text>
</comment>
<gene>
    <name evidence="4" type="ORF">FC44_GL001387</name>
</gene>
<sequence>MVTKFKTMNLKELENTIGGRHSVPYSYGYQSGRGFKGAAAAYNIIKTVASFFE</sequence>
<evidence type="ECO:0000256" key="3">
    <source>
        <dbReference type="ARBA" id="ARBA00023048"/>
    </source>
</evidence>
<dbReference type="NCBIfam" id="TIGR01847">
    <property type="entry name" value="bacteriocin_sig"/>
    <property type="match status" value="1"/>
</dbReference>
<proteinExistence type="predicted"/>
<organism evidence="4 5">
    <name type="scientific">Lactobacillus intestinalis DSM 6629</name>
    <dbReference type="NCBI Taxonomy" id="1423761"/>
    <lineage>
        <taxon>Bacteria</taxon>
        <taxon>Bacillati</taxon>
        <taxon>Bacillota</taxon>
        <taxon>Bacilli</taxon>
        <taxon>Lactobacillales</taxon>
        <taxon>Lactobacillaceae</taxon>
        <taxon>Lactobacillus</taxon>
    </lineage>
</organism>
<accession>A0ABR5PTG5</accession>
<keyword evidence="1" id="KW-0929">Antimicrobial</keyword>